<dbReference type="SUPFAM" id="SSF52499">
    <property type="entry name" value="Isochorismatase-like hydrolases"/>
    <property type="match status" value="1"/>
</dbReference>
<accession>A0A4Q0XPC8</accession>
<evidence type="ECO:0000256" key="1">
    <source>
        <dbReference type="ARBA" id="ARBA00022801"/>
    </source>
</evidence>
<dbReference type="GO" id="GO:0016787">
    <property type="term" value="F:hydrolase activity"/>
    <property type="evidence" value="ECO:0007669"/>
    <property type="project" value="UniProtKB-KW"/>
</dbReference>
<evidence type="ECO:0000259" key="2">
    <source>
        <dbReference type="Pfam" id="PF00857"/>
    </source>
</evidence>
<protein>
    <submittedName>
        <fullName evidence="3">Cysteine hydrolase</fullName>
    </submittedName>
</protein>
<sequence>MNKALVIIDIQNDYFKEGKCELVCSKEASLNAQALLNAFRIKKLPIIHIQHVNIRKGATFFMPNTQGVEIHKNVAPNSNETVIKKHYPNSFLETNLEDVLESLKVKELVICGMMSHMCVDSTVRAAFDKGYVCEVAHDACATKDLTFSDKVVSANEVHHAFMAGLNYLFAKVKSTHELLPLI</sequence>
<dbReference type="AlphaFoldDB" id="A0A4Q0XPC8"/>
<dbReference type="RefSeq" id="WP_128996450.1">
    <property type="nucleotide sequence ID" value="NZ_PDKN01000005.1"/>
</dbReference>
<dbReference type="Gene3D" id="3.40.50.850">
    <property type="entry name" value="Isochorismatase-like"/>
    <property type="match status" value="1"/>
</dbReference>
<name>A0A4Q0XPC8_9BACT</name>
<dbReference type="InterPro" id="IPR036380">
    <property type="entry name" value="Isochorismatase-like_sf"/>
</dbReference>
<keyword evidence="4" id="KW-1185">Reference proteome</keyword>
<organism evidence="3 4">
    <name type="scientific">Candidatus Marinarcus aquaticus</name>
    <dbReference type="NCBI Taxonomy" id="2044504"/>
    <lineage>
        <taxon>Bacteria</taxon>
        <taxon>Pseudomonadati</taxon>
        <taxon>Campylobacterota</taxon>
        <taxon>Epsilonproteobacteria</taxon>
        <taxon>Campylobacterales</taxon>
        <taxon>Arcobacteraceae</taxon>
        <taxon>Candidatus Marinarcus</taxon>
    </lineage>
</organism>
<dbReference type="CDD" id="cd01014">
    <property type="entry name" value="nicotinamidase_related"/>
    <property type="match status" value="1"/>
</dbReference>
<dbReference type="EMBL" id="PDKN01000005">
    <property type="protein sequence ID" value="RXJ56474.1"/>
    <property type="molecule type" value="Genomic_DNA"/>
</dbReference>
<dbReference type="Pfam" id="PF00857">
    <property type="entry name" value="Isochorismatase"/>
    <property type="match status" value="1"/>
</dbReference>
<gene>
    <name evidence="3" type="ORF">CRV04_08660</name>
</gene>
<proteinExistence type="predicted"/>
<dbReference type="PANTHER" id="PTHR43540:SF1">
    <property type="entry name" value="ISOCHORISMATASE HYDROLASE"/>
    <property type="match status" value="1"/>
</dbReference>
<reference evidence="3 4" key="1">
    <citation type="submission" date="2017-10" db="EMBL/GenBank/DDBJ databases">
        <title>Genomics of the genus Arcobacter.</title>
        <authorList>
            <person name="Perez-Cataluna A."/>
            <person name="Figueras M.J."/>
        </authorList>
    </citation>
    <scope>NUCLEOTIDE SEQUENCE [LARGE SCALE GENOMIC DNA]</scope>
    <source>
        <strain evidence="3 4">CECT 8987</strain>
    </source>
</reference>
<dbReference type="OrthoDB" id="9791276at2"/>
<comment type="caution">
    <text evidence="3">The sequence shown here is derived from an EMBL/GenBank/DDBJ whole genome shotgun (WGS) entry which is preliminary data.</text>
</comment>
<dbReference type="InterPro" id="IPR000868">
    <property type="entry name" value="Isochorismatase-like_dom"/>
</dbReference>
<dbReference type="InterPro" id="IPR050272">
    <property type="entry name" value="Isochorismatase-like_hydrls"/>
</dbReference>
<dbReference type="Proteomes" id="UP000290657">
    <property type="component" value="Unassembled WGS sequence"/>
</dbReference>
<dbReference type="PANTHER" id="PTHR43540">
    <property type="entry name" value="PEROXYUREIDOACRYLATE/UREIDOACRYLATE AMIDOHYDROLASE-RELATED"/>
    <property type="match status" value="1"/>
</dbReference>
<evidence type="ECO:0000313" key="3">
    <source>
        <dbReference type="EMBL" id="RXJ56474.1"/>
    </source>
</evidence>
<keyword evidence="1 3" id="KW-0378">Hydrolase</keyword>
<evidence type="ECO:0000313" key="4">
    <source>
        <dbReference type="Proteomes" id="UP000290657"/>
    </source>
</evidence>
<feature type="domain" description="Isochorismatase-like" evidence="2">
    <location>
        <begin position="4"/>
        <end position="174"/>
    </location>
</feature>